<organism evidence="3">
    <name type="scientific">Opuntia streptacantha</name>
    <name type="common">Prickly pear cactus</name>
    <name type="synonym">Opuntia cardona</name>
    <dbReference type="NCBI Taxonomy" id="393608"/>
    <lineage>
        <taxon>Eukaryota</taxon>
        <taxon>Viridiplantae</taxon>
        <taxon>Streptophyta</taxon>
        <taxon>Embryophyta</taxon>
        <taxon>Tracheophyta</taxon>
        <taxon>Spermatophyta</taxon>
        <taxon>Magnoliopsida</taxon>
        <taxon>eudicotyledons</taxon>
        <taxon>Gunneridae</taxon>
        <taxon>Pentapetalae</taxon>
        <taxon>Caryophyllales</taxon>
        <taxon>Cactineae</taxon>
        <taxon>Cactaceae</taxon>
        <taxon>Opuntioideae</taxon>
        <taxon>Opuntia</taxon>
    </lineage>
</organism>
<dbReference type="Gene3D" id="3.20.20.80">
    <property type="entry name" value="Glycosidases"/>
    <property type="match status" value="1"/>
</dbReference>
<dbReference type="Pfam" id="PF00232">
    <property type="entry name" value="Glyco_hydro_1"/>
    <property type="match status" value="1"/>
</dbReference>
<dbReference type="GO" id="GO:0008422">
    <property type="term" value="F:beta-glucosidase activity"/>
    <property type="evidence" value="ECO:0007669"/>
    <property type="project" value="TreeGrafter"/>
</dbReference>
<reference evidence="3" key="1">
    <citation type="journal article" date="2013" name="J. Plant Res.">
        <title>Effect of fungi and light on seed germination of three Opuntia species from semiarid lands of central Mexico.</title>
        <authorList>
            <person name="Delgado-Sanchez P."/>
            <person name="Jimenez-Bremont J.F."/>
            <person name="Guerrero-Gonzalez Mde L."/>
            <person name="Flores J."/>
        </authorList>
    </citation>
    <scope>NUCLEOTIDE SEQUENCE</scope>
    <source>
        <tissue evidence="3">Cladode</tissue>
    </source>
</reference>
<evidence type="ECO:0000313" key="3">
    <source>
        <dbReference type="EMBL" id="MBA4675523.1"/>
    </source>
</evidence>
<dbReference type="AlphaFoldDB" id="A0A7C9EUM0"/>
<sequence>MSCRNGSNTKGYFVWSFVDSFELLYGYKSSFGLYYINFGDPSLTRYPKSSQRWYSRFLKGENVVMDGEQEDMPTIFQNIAVDVNNPSVLGHSELLQHKSS</sequence>
<dbReference type="EMBL" id="GISG01267478">
    <property type="protein sequence ID" value="MBA4675523.1"/>
    <property type="molecule type" value="Transcribed_RNA"/>
</dbReference>
<dbReference type="PANTHER" id="PTHR10353:SF29">
    <property type="entry name" value="BETA-GLUCOSIDASE 11"/>
    <property type="match status" value="1"/>
</dbReference>
<evidence type="ECO:0000256" key="2">
    <source>
        <dbReference type="RuleBase" id="RU003690"/>
    </source>
</evidence>
<comment type="similarity">
    <text evidence="1 2">Belongs to the glycosyl hydrolase 1 family.</text>
</comment>
<dbReference type="InterPro" id="IPR017853">
    <property type="entry name" value="GH"/>
</dbReference>
<dbReference type="SUPFAM" id="SSF51445">
    <property type="entry name" value="(Trans)glycosidases"/>
    <property type="match status" value="1"/>
</dbReference>
<accession>A0A7C9EUM0</accession>
<name>A0A7C9EUM0_OPUST</name>
<evidence type="ECO:0000256" key="1">
    <source>
        <dbReference type="ARBA" id="ARBA00010838"/>
    </source>
</evidence>
<dbReference type="GO" id="GO:0005975">
    <property type="term" value="P:carbohydrate metabolic process"/>
    <property type="evidence" value="ECO:0007669"/>
    <property type="project" value="InterPro"/>
</dbReference>
<proteinExistence type="inferred from homology"/>
<dbReference type="InterPro" id="IPR001360">
    <property type="entry name" value="Glyco_hydro_1"/>
</dbReference>
<reference evidence="3" key="2">
    <citation type="submission" date="2020-07" db="EMBL/GenBank/DDBJ databases">
        <authorList>
            <person name="Vera ALvarez R."/>
            <person name="Arias-Moreno D.M."/>
            <person name="Jimenez-Jacinto V."/>
            <person name="Jimenez-Bremont J.F."/>
            <person name="Swaminathan K."/>
            <person name="Moose S.P."/>
            <person name="Guerrero-Gonzalez M.L."/>
            <person name="Marino-Ramirez L."/>
            <person name="Landsman D."/>
            <person name="Rodriguez-Kessler M."/>
            <person name="Delgado-Sanchez P."/>
        </authorList>
    </citation>
    <scope>NUCLEOTIDE SEQUENCE</scope>
    <source>
        <tissue evidence="3">Cladode</tissue>
    </source>
</reference>
<dbReference type="PRINTS" id="PR00131">
    <property type="entry name" value="GLHYDRLASE1"/>
</dbReference>
<dbReference type="PANTHER" id="PTHR10353">
    <property type="entry name" value="GLYCOSYL HYDROLASE"/>
    <property type="match status" value="1"/>
</dbReference>
<evidence type="ECO:0008006" key="4">
    <source>
        <dbReference type="Google" id="ProtNLM"/>
    </source>
</evidence>
<protein>
    <recommendedName>
        <fullName evidence="4">Beta-glucosidase</fullName>
    </recommendedName>
</protein>